<dbReference type="RefSeq" id="WP_092877745.1">
    <property type="nucleotide sequence ID" value="NZ_FOVC01000006.1"/>
</dbReference>
<evidence type="ECO:0000313" key="2">
    <source>
        <dbReference type="EMBL" id="SFN35870.1"/>
    </source>
</evidence>
<dbReference type="OrthoDB" id="9802835at2"/>
<dbReference type="AlphaFoldDB" id="A0A1I4YE44"/>
<dbReference type="GO" id="GO:0003723">
    <property type="term" value="F:RNA binding"/>
    <property type="evidence" value="ECO:0007669"/>
    <property type="project" value="UniProtKB-KW"/>
</dbReference>
<dbReference type="PROSITE" id="PS50889">
    <property type="entry name" value="S4"/>
    <property type="match status" value="1"/>
</dbReference>
<evidence type="ECO:0000313" key="3">
    <source>
        <dbReference type="Proteomes" id="UP000242222"/>
    </source>
</evidence>
<dbReference type="Proteomes" id="UP000242222">
    <property type="component" value="Unassembled WGS sequence"/>
</dbReference>
<dbReference type="STRING" id="1367852.SAMN05216516_10642"/>
<evidence type="ECO:0000256" key="1">
    <source>
        <dbReference type="PROSITE-ProRule" id="PRU00182"/>
    </source>
</evidence>
<accession>A0A1I4YE44</accession>
<proteinExistence type="predicted"/>
<keyword evidence="1" id="KW-0694">RNA-binding</keyword>
<organism evidence="2 3">
    <name type="scientific">Izhakiella capsodis</name>
    <dbReference type="NCBI Taxonomy" id="1367852"/>
    <lineage>
        <taxon>Bacteria</taxon>
        <taxon>Pseudomonadati</taxon>
        <taxon>Pseudomonadota</taxon>
        <taxon>Gammaproteobacteria</taxon>
        <taxon>Enterobacterales</taxon>
        <taxon>Erwiniaceae</taxon>
        <taxon>Izhakiella</taxon>
    </lineage>
</organism>
<gene>
    <name evidence="2" type="ORF">SAMN05216516_10642</name>
</gene>
<dbReference type="CDD" id="cd00165">
    <property type="entry name" value="S4"/>
    <property type="match status" value="1"/>
</dbReference>
<dbReference type="Pfam" id="PF13275">
    <property type="entry name" value="S4_2"/>
    <property type="match status" value="1"/>
</dbReference>
<sequence length="70" mass="7521">MATFSLGKHTHVDLCDLMKLEGWSESGAAAKGTIDAGQVTVDGKVETRRRCKIFPGQTVAFAGQRITVVQ</sequence>
<reference evidence="3" key="1">
    <citation type="submission" date="2016-10" db="EMBL/GenBank/DDBJ databases">
        <authorList>
            <person name="Varghese N."/>
            <person name="Submissions S."/>
        </authorList>
    </citation>
    <scope>NUCLEOTIDE SEQUENCE [LARGE SCALE GENOMIC DNA]</scope>
    <source>
        <strain evidence="3">N6PO6</strain>
    </source>
</reference>
<dbReference type="EMBL" id="FOVC01000006">
    <property type="protein sequence ID" value="SFN35870.1"/>
    <property type="molecule type" value="Genomic_DNA"/>
</dbReference>
<name>A0A1I4YE44_9GAMM</name>
<dbReference type="SUPFAM" id="SSF55174">
    <property type="entry name" value="Alpha-L RNA-binding motif"/>
    <property type="match status" value="1"/>
</dbReference>
<dbReference type="Gene3D" id="3.10.290.10">
    <property type="entry name" value="RNA-binding S4 domain"/>
    <property type="match status" value="1"/>
</dbReference>
<keyword evidence="3" id="KW-1185">Reference proteome</keyword>
<dbReference type="NCBIfam" id="NF008561">
    <property type="entry name" value="PRK11507.1"/>
    <property type="match status" value="1"/>
</dbReference>
<dbReference type="InterPro" id="IPR036986">
    <property type="entry name" value="S4_RNA-bd_sf"/>
</dbReference>
<protein>
    <submittedName>
        <fullName evidence="2">Ribosome-associated protein</fullName>
    </submittedName>
</protein>